<sequence length="247" mass="25266">MVVRSMSGKGAAHVGVVARWWPRPGVARGVHAWPLWSAALFTLAAFAFVGLAWAVDEGGGTVWPDREVLDWVTAHRGGGVDAAARFMTTTGTGPLPYAAAMLAGWTACPRPASARKEALAATAAVAVLVTGQGLRILATDALARPRPPVSAWATGAADYSFPSGHATTAALAAGLLGWAAVRSGAPRAAVATGLAVCGFWVLAVGAGRVVLGVHWPTDILGSWLLAAAWLALTLPALSTLTTHPTKQ</sequence>
<evidence type="ECO:0000259" key="2">
    <source>
        <dbReference type="SMART" id="SM00014"/>
    </source>
</evidence>
<dbReference type="PANTHER" id="PTHR14969:SF13">
    <property type="entry name" value="AT30094P"/>
    <property type="match status" value="1"/>
</dbReference>
<evidence type="ECO:0000256" key="1">
    <source>
        <dbReference type="SAM" id="Phobius"/>
    </source>
</evidence>
<gene>
    <name evidence="3" type="ORF">SAMN05216259_104464</name>
</gene>
<dbReference type="InterPro" id="IPR000326">
    <property type="entry name" value="PAP2/HPO"/>
</dbReference>
<dbReference type="PANTHER" id="PTHR14969">
    <property type="entry name" value="SPHINGOSINE-1-PHOSPHATE PHOSPHOHYDROLASE"/>
    <property type="match status" value="1"/>
</dbReference>
<dbReference type="SMART" id="SM00014">
    <property type="entry name" value="acidPPc"/>
    <property type="match status" value="1"/>
</dbReference>
<dbReference type="InterPro" id="IPR036938">
    <property type="entry name" value="PAP2/HPO_sf"/>
</dbReference>
<feature type="transmembrane region" description="Helical" evidence="1">
    <location>
        <begin position="188"/>
        <end position="211"/>
    </location>
</feature>
<name>A0A1H0C8V6_9ACTN</name>
<dbReference type="AlphaFoldDB" id="A0A1H0C8V6"/>
<feature type="transmembrane region" description="Helical" evidence="1">
    <location>
        <begin position="118"/>
        <end position="139"/>
    </location>
</feature>
<dbReference type="STRING" id="310781.SAMN05216259_104464"/>
<keyword evidence="4" id="KW-1185">Reference proteome</keyword>
<dbReference type="SUPFAM" id="SSF48317">
    <property type="entry name" value="Acid phosphatase/Vanadium-dependent haloperoxidase"/>
    <property type="match status" value="1"/>
</dbReference>
<accession>A0A1H0C8V6</accession>
<feature type="transmembrane region" description="Helical" evidence="1">
    <location>
        <begin position="159"/>
        <end position="181"/>
    </location>
</feature>
<dbReference type="Pfam" id="PF01569">
    <property type="entry name" value="PAP2"/>
    <property type="match status" value="1"/>
</dbReference>
<dbReference type="EMBL" id="FNIE01000004">
    <property type="protein sequence ID" value="SDN54289.1"/>
    <property type="molecule type" value="Genomic_DNA"/>
</dbReference>
<keyword evidence="1" id="KW-1133">Transmembrane helix</keyword>
<feature type="transmembrane region" description="Helical" evidence="1">
    <location>
        <begin position="223"/>
        <end position="242"/>
    </location>
</feature>
<evidence type="ECO:0000313" key="3">
    <source>
        <dbReference type="EMBL" id="SDN54289.1"/>
    </source>
</evidence>
<keyword evidence="1" id="KW-0472">Membrane</keyword>
<keyword evidence="1" id="KW-0812">Transmembrane</keyword>
<evidence type="ECO:0000313" key="4">
    <source>
        <dbReference type="Proteomes" id="UP000199341"/>
    </source>
</evidence>
<organism evidence="3 4">
    <name type="scientific">Actinacidiphila guanduensis</name>
    <dbReference type="NCBI Taxonomy" id="310781"/>
    <lineage>
        <taxon>Bacteria</taxon>
        <taxon>Bacillati</taxon>
        <taxon>Actinomycetota</taxon>
        <taxon>Actinomycetes</taxon>
        <taxon>Kitasatosporales</taxon>
        <taxon>Streptomycetaceae</taxon>
        <taxon>Actinacidiphila</taxon>
    </lineage>
</organism>
<dbReference type="Gene3D" id="1.20.144.10">
    <property type="entry name" value="Phosphatidic acid phosphatase type 2/haloperoxidase"/>
    <property type="match status" value="1"/>
</dbReference>
<protein>
    <submittedName>
        <fullName evidence="3">Undecaprenyl-diphosphatase</fullName>
    </submittedName>
</protein>
<proteinExistence type="predicted"/>
<feature type="transmembrane region" description="Helical" evidence="1">
    <location>
        <begin position="33"/>
        <end position="55"/>
    </location>
</feature>
<dbReference type="Proteomes" id="UP000199341">
    <property type="component" value="Unassembled WGS sequence"/>
</dbReference>
<reference evidence="3 4" key="1">
    <citation type="submission" date="2016-10" db="EMBL/GenBank/DDBJ databases">
        <authorList>
            <person name="de Groot N.N."/>
        </authorList>
    </citation>
    <scope>NUCLEOTIDE SEQUENCE [LARGE SCALE GENOMIC DNA]</scope>
    <source>
        <strain evidence="3 4">CGMCC 4.2022</strain>
    </source>
</reference>
<feature type="domain" description="Phosphatidic acid phosphatase type 2/haloperoxidase" evidence="2">
    <location>
        <begin position="119"/>
        <end position="234"/>
    </location>
</feature>